<proteinExistence type="predicted"/>
<dbReference type="InterPro" id="IPR002716">
    <property type="entry name" value="PIN_dom"/>
</dbReference>
<dbReference type="Gene3D" id="3.40.50.1010">
    <property type="entry name" value="5'-nuclease"/>
    <property type="match status" value="1"/>
</dbReference>
<dbReference type="PANTHER" id="PTHR34610:SF3">
    <property type="entry name" value="SSL7007 PROTEIN"/>
    <property type="match status" value="1"/>
</dbReference>
<dbReference type="SUPFAM" id="SSF88723">
    <property type="entry name" value="PIN domain-like"/>
    <property type="match status" value="1"/>
</dbReference>
<dbReference type="Proteomes" id="UP000192491">
    <property type="component" value="Unassembled WGS sequence"/>
</dbReference>
<sequence length="143" mass="16861">MKFVIDTNVILSALYSKKGASHLLLRWLFEQPQKMNIVSTPLVIEFEDVLTRPEHLQRYPTLSQQDIGWFIDDICAVSWHQKIYYLWRPYLPDAKDDMVLETAFNGQADYIITHNIRDFRGVAESFSIQPITPGDFWRLQQEK</sequence>
<dbReference type="AlphaFoldDB" id="A0A1Y1Q981"/>
<dbReference type="PANTHER" id="PTHR34610">
    <property type="entry name" value="SSL7007 PROTEIN"/>
    <property type="match status" value="1"/>
</dbReference>
<dbReference type="Pfam" id="PF13470">
    <property type="entry name" value="PIN_3"/>
    <property type="match status" value="1"/>
</dbReference>
<evidence type="ECO:0000259" key="1">
    <source>
        <dbReference type="Pfam" id="PF13470"/>
    </source>
</evidence>
<accession>A0A1Y1Q981</accession>
<dbReference type="NCBIfam" id="TIGR00305">
    <property type="entry name" value="putative toxin-antitoxin system toxin component, PIN family"/>
    <property type="match status" value="1"/>
</dbReference>
<dbReference type="InterPro" id="IPR002850">
    <property type="entry name" value="PIN_toxin-like"/>
</dbReference>
<comment type="caution">
    <text evidence="2">The sequence shown here is derived from an EMBL/GenBank/DDBJ whole genome shotgun (WGS) entry which is preliminary data.</text>
</comment>
<gene>
    <name evidence="2" type="ORF">BWK73_48650</name>
</gene>
<dbReference type="EMBL" id="MTEJ01000653">
    <property type="protein sequence ID" value="OQX00350.1"/>
    <property type="molecule type" value="Genomic_DNA"/>
</dbReference>
<protein>
    <submittedName>
        <fullName evidence="2">Putative toxin-antitoxin system toxin component, PIN family</fullName>
    </submittedName>
</protein>
<organism evidence="2 3">
    <name type="scientific">Thiothrix lacustris</name>
    <dbReference type="NCBI Taxonomy" id="525917"/>
    <lineage>
        <taxon>Bacteria</taxon>
        <taxon>Pseudomonadati</taxon>
        <taxon>Pseudomonadota</taxon>
        <taxon>Gammaproteobacteria</taxon>
        <taxon>Thiotrichales</taxon>
        <taxon>Thiotrichaceae</taxon>
        <taxon>Thiothrix</taxon>
    </lineage>
</organism>
<name>A0A1Y1Q981_9GAMM</name>
<dbReference type="InterPro" id="IPR029060">
    <property type="entry name" value="PIN-like_dom_sf"/>
</dbReference>
<evidence type="ECO:0000313" key="2">
    <source>
        <dbReference type="EMBL" id="OQX00350.1"/>
    </source>
</evidence>
<reference evidence="2 3" key="1">
    <citation type="submission" date="2017-01" db="EMBL/GenBank/DDBJ databases">
        <title>Novel large sulfur bacteria in the metagenomes of groundwater-fed chemosynthetic microbial mats in the Lake Huron basin.</title>
        <authorList>
            <person name="Sharrar A.M."/>
            <person name="Flood B.E."/>
            <person name="Bailey J.V."/>
            <person name="Jones D.S."/>
            <person name="Biddanda B."/>
            <person name="Ruberg S.A."/>
            <person name="Marcus D.N."/>
            <person name="Dick G.J."/>
        </authorList>
    </citation>
    <scope>NUCLEOTIDE SEQUENCE [LARGE SCALE GENOMIC DNA]</scope>
    <source>
        <strain evidence="2">A8</strain>
    </source>
</reference>
<feature type="domain" description="PIN" evidence="1">
    <location>
        <begin position="2"/>
        <end position="117"/>
    </location>
</feature>
<evidence type="ECO:0000313" key="3">
    <source>
        <dbReference type="Proteomes" id="UP000192491"/>
    </source>
</evidence>